<feature type="domain" description="Laminin EGF-like" evidence="12">
    <location>
        <begin position="168"/>
        <end position="216"/>
    </location>
</feature>
<dbReference type="FunFam" id="2.10.25.10:FF:000051">
    <property type="entry name" value="Laminin subunit alpha 4"/>
    <property type="match status" value="1"/>
</dbReference>
<evidence type="ECO:0000256" key="6">
    <source>
        <dbReference type="ARBA" id="ARBA00023157"/>
    </source>
</evidence>
<feature type="transmembrane region" description="Helical" evidence="10">
    <location>
        <begin position="463"/>
        <end position="486"/>
    </location>
</feature>
<dbReference type="InterPro" id="IPR050440">
    <property type="entry name" value="Laminin/Netrin_ECM"/>
</dbReference>
<dbReference type="PANTHER" id="PTHR10574:SF444">
    <property type="entry name" value="BASEMENT MEMBRANE-SPECIFIC HEPARAN SULFATE PROTEOGLYCAN CORE PROTEIN"/>
    <property type="match status" value="1"/>
</dbReference>
<evidence type="ECO:0000256" key="11">
    <source>
        <dbReference type="SAM" id="SignalP"/>
    </source>
</evidence>
<dbReference type="CDD" id="cd00055">
    <property type="entry name" value="EGF_Lam"/>
    <property type="match status" value="5"/>
</dbReference>
<evidence type="ECO:0000313" key="14">
    <source>
        <dbReference type="Proteomes" id="UP001557470"/>
    </source>
</evidence>
<evidence type="ECO:0000256" key="5">
    <source>
        <dbReference type="ARBA" id="ARBA00022869"/>
    </source>
</evidence>
<dbReference type="GO" id="GO:0005576">
    <property type="term" value="C:extracellular region"/>
    <property type="evidence" value="ECO:0007669"/>
    <property type="project" value="UniProtKB-ARBA"/>
</dbReference>
<dbReference type="PANTHER" id="PTHR10574">
    <property type="entry name" value="NETRIN/LAMININ-RELATED"/>
    <property type="match status" value="1"/>
</dbReference>
<name>A0ABD0WI19_UMBPY</name>
<keyword evidence="10" id="KW-1133">Transmembrane helix</keyword>
<evidence type="ECO:0000259" key="12">
    <source>
        <dbReference type="PROSITE" id="PS50027"/>
    </source>
</evidence>
<evidence type="ECO:0000256" key="7">
    <source>
        <dbReference type="ARBA" id="ARBA00023180"/>
    </source>
</evidence>
<feature type="domain" description="Laminin EGF-like" evidence="12">
    <location>
        <begin position="364"/>
        <end position="416"/>
    </location>
</feature>
<keyword evidence="2" id="KW-0964">Secreted</keyword>
<dbReference type="PROSITE" id="PS50027">
    <property type="entry name" value="EGF_LAM_2"/>
    <property type="match status" value="4"/>
</dbReference>
<keyword evidence="5" id="KW-0272">Extracellular matrix</keyword>
<dbReference type="Pfam" id="PF00053">
    <property type="entry name" value="EGF_laminin"/>
    <property type="match status" value="4"/>
</dbReference>
<keyword evidence="6 9" id="KW-1015">Disulfide bond</keyword>
<keyword evidence="8 9" id="KW-0424">Laminin EGF-like domain</keyword>
<evidence type="ECO:0000256" key="2">
    <source>
        <dbReference type="ARBA" id="ARBA00022525"/>
    </source>
</evidence>
<evidence type="ECO:0000256" key="4">
    <source>
        <dbReference type="ARBA" id="ARBA00022737"/>
    </source>
</evidence>
<dbReference type="PROSITE" id="PS01248">
    <property type="entry name" value="EGF_LAM_1"/>
    <property type="match status" value="2"/>
</dbReference>
<comment type="caution">
    <text evidence="9">Lacks conserved residue(s) required for the propagation of feature annotation.</text>
</comment>
<keyword evidence="14" id="KW-1185">Reference proteome</keyword>
<dbReference type="FunFam" id="2.10.25.10:FF:000094">
    <property type="entry name" value="Laminin subunit alpha-2"/>
    <property type="match status" value="1"/>
</dbReference>
<feature type="domain" description="Laminin EGF-like" evidence="12">
    <location>
        <begin position="314"/>
        <end position="363"/>
    </location>
</feature>
<dbReference type="SUPFAM" id="SSF57196">
    <property type="entry name" value="EGF/Laminin"/>
    <property type="match status" value="5"/>
</dbReference>
<organism evidence="13 14">
    <name type="scientific">Umbra pygmaea</name>
    <name type="common">Eastern mudminnow</name>
    <dbReference type="NCBI Taxonomy" id="75934"/>
    <lineage>
        <taxon>Eukaryota</taxon>
        <taxon>Metazoa</taxon>
        <taxon>Chordata</taxon>
        <taxon>Craniata</taxon>
        <taxon>Vertebrata</taxon>
        <taxon>Euteleostomi</taxon>
        <taxon>Actinopterygii</taxon>
        <taxon>Neopterygii</taxon>
        <taxon>Teleostei</taxon>
        <taxon>Protacanthopterygii</taxon>
        <taxon>Esociformes</taxon>
        <taxon>Umbridae</taxon>
        <taxon>Umbra</taxon>
    </lineage>
</organism>
<feature type="domain" description="Laminin EGF-like" evidence="12">
    <location>
        <begin position="217"/>
        <end position="263"/>
    </location>
</feature>
<dbReference type="Gene3D" id="2.10.25.10">
    <property type="entry name" value="Laminin"/>
    <property type="match status" value="5"/>
</dbReference>
<keyword evidence="7" id="KW-0325">Glycoprotein</keyword>
<dbReference type="SMART" id="SM00181">
    <property type="entry name" value="EGF"/>
    <property type="match status" value="4"/>
</dbReference>
<sequence length="552" mass="59221">MKCELRIMLTSTLLQLLLFSMTARLFHAAPRASYNNELSDSSQPAVPESTLGLINTTMPNYLPEDMESLSTNTEQISVSTTEATRFTGKTTFQTNKLTRDANTTISEPVTKEPNVKSNDGTADITPTMFTGIKTTTAFIALIGSTTNSSTTQVSRVATSDRQSTELSCNCSNEGSLPVSDCDRISGQCVCLPGYVGLRCDECQEAHFNNGSTGCVPCSCDSSGAVGPHCNSSGECDCKTGVYGDKCDECHPGFFRFSDTGCQPCQCYNHSSSCQPQSGICNNCQGNTNGPSCEECKYNFYRRPGAVLTDSCIPCPCSSITSSGRCHIDSSGQSVCDQCKPEYQGPHCDQCRDGFYNADSICLPCNCSGNADPATSPRLCDPETGHCLSCVNNTAGKHCERCADGFVGSAIIHRCKAVVTLRPEQTSVITTMSSNVTTPSSPAPVLLSNSTTPVPEVSWTQFNIIVLAVIIVAVVILMAVAGGVYTYREYNNRKLNAPFWTIELKEDNISFSSYHDSLPNTGDVSGLLEDEASMEMSPNGQLALSSPMNMYKA</sequence>
<dbReference type="Pfam" id="PF24973">
    <property type="entry name" value="EGF_LMN_ATRN"/>
    <property type="match status" value="1"/>
</dbReference>
<reference evidence="13 14" key="1">
    <citation type="submission" date="2024-06" db="EMBL/GenBank/DDBJ databases">
        <authorList>
            <person name="Pan Q."/>
            <person name="Wen M."/>
            <person name="Jouanno E."/>
            <person name="Zahm M."/>
            <person name="Klopp C."/>
            <person name="Cabau C."/>
            <person name="Louis A."/>
            <person name="Berthelot C."/>
            <person name="Parey E."/>
            <person name="Roest Crollius H."/>
            <person name="Montfort J."/>
            <person name="Robinson-Rechavi M."/>
            <person name="Bouchez O."/>
            <person name="Lampietro C."/>
            <person name="Lopez Roques C."/>
            <person name="Donnadieu C."/>
            <person name="Postlethwait J."/>
            <person name="Bobe J."/>
            <person name="Verreycken H."/>
            <person name="Guiguen Y."/>
        </authorList>
    </citation>
    <scope>NUCLEOTIDE SEQUENCE [LARGE SCALE GENOMIC DNA]</scope>
    <source>
        <strain evidence="13">Up_M1</strain>
        <tissue evidence="13">Testis</tissue>
    </source>
</reference>
<feature type="signal peptide" evidence="11">
    <location>
        <begin position="1"/>
        <end position="28"/>
    </location>
</feature>
<feature type="disulfide bond" evidence="9">
    <location>
        <begin position="338"/>
        <end position="347"/>
    </location>
</feature>
<proteinExistence type="predicted"/>
<keyword evidence="10" id="KW-0472">Membrane</keyword>
<keyword evidence="3 11" id="KW-0732">Signal</keyword>
<dbReference type="InterPro" id="IPR056863">
    <property type="entry name" value="LMN_ATRN_NET-like_EGF"/>
</dbReference>
<evidence type="ECO:0000256" key="10">
    <source>
        <dbReference type="SAM" id="Phobius"/>
    </source>
</evidence>
<evidence type="ECO:0000256" key="9">
    <source>
        <dbReference type="PROSITE-ProRule" id="PRU00460"/>
    </source>
</evidence>
<dbReference type="GO" id="GO:0005604">
    <property type="term" value="C:basement membrane"/>
    <property type="evidence" value="ECO:0007669"/>
    <property type="project" value="UniProtKB-SubCell"/>
</dbReference>
<dbReference type="InterPro" id="IPR000742">
    <property type="entry name" value="EGF"/>
</dbReference>
<dbReference type="AlphaFoldDB" id="A0ABD0WI19"/>
<dbReference type="SMART" id="SM00180">
    <property type="entry name" value="EGF_Lam"/>
    <property type="match status" value="5"/>
</dbReference>
<evidence type="ECO:0000256" key="8">
    <source>
        <dbReference type="ARBA" id="ARBA00023292"/>
    </source>
</evidence>
<evidence type="ECO:0000313" key="13">
    <source>
        <dbReference type="EMBL" id="KAL0965126.1"/>
    </source>
</evidence>
<dbReference type="FunFam" id="2.10.25.10:FF:000188">
    <property type="entry name" value="Laminin subunit gamma 2"/>
    <property type="match status" value="2"/>
</dbReference>
<keyword evidence="10" id="KW-0812">Transmembrane</keyword>
<feature type="disulfide bond" evidence="9">
    <location>
        <begin position="237"/>
        <end position="246"/>
    </location>
</feature>
<dbReference type="PRINTS" id="PR00011">
    <property type="entry name" value="EGFLAMININ"/>
</dbReference>
<dbReference type="FunFam" id="2.10.25.10:FF:000743">
    <property type="entry name" value="Si:dkey-220k22.1"/>
    <property type="match status" value="1"/>
</dbReference>
<evidence type="ECO:0000256" key="3">
    <source>
        <dbReference type="ARBA" id="ARBA00022729"/>
    </source>
</evidence>
<feature type="disulfide bond" evidence="9">
    <location>
        <begin position="190"/>
        <end position="199"/>
    </location>
</feature>
<dbReference type="InterPro" id="IPR002049">
    <property type="entry name" value="LE_dom"/>
</dbReference>
<dbReference type="EMBL" id="JAGEUA010000009">
    <property type="protein sequence ID" value="KAL0965126.1"/>
    <property type="molecule type" value="Genomic_DNA"/>
</dbReference>
<protein>
    <recommendedName>
        <fullName evidence="12">Laminin EGF-like domain-containing protein</fullName>
    </recommendedName>
</protein>
<comment type="subcellular location">
    <subcellularLocation>
        <location evidence="1">Secreted</location>
        <location evidence="1">Extracellular space</location>
        <location evidence="1">Extracellular matrix</location>
        <location evidence="1">Basement membrane</location>
    </subcellularLocation>
</comment>
<dbReference type="Proteomes" id="UP001557470">
    <property type="component" value="Unassembled WGS sequence"/>
</dbReference>
<comment type="caution">
    <text evidence="13">The sequence shown here is derived from an EMBL/GenBank/DDBJ whole genome shotgun (WGS) entry which is preliminary data.</text>
</comment>
<accession>A0ABD0WI19</accession>
<feature type="disulfide bond" evidence="9">
    <location>
        <begin position="389"/>
        <end position="398"/>
    </location>
</feature>
<feature type="chain" id="PRO_5044878193" description="Laminin EGF-like domain-containing protein" evidence="11">
    <location>
        <begin position="29"/>
        <end position="552"/>
    </location>
</feature>
<feature type="disulfide bond" evidence="9">
    <location>
        <begin position="217"/>
        <end position="229"/>
    </location>
</feature>
<keyword evidence="5" id="KW-0084">Basement membrane</keyword>
<gene>
    <name evidence="13" type="ORF">UPYG_G00277150</name>
</gene>
<evidence type="ECO:0000256" key="1">
    <source>
        <dbReference type="ARBA" id="ARBA00004302"/>
    </source>
</evidence>
<keyword evidence="4" id="KW-0677">Repeat</keyword>